<dbReference type="AlphaFoldDB" id="A0A937RJG8"/>
<accession>A0A937RJG8</accession>
<feature type="region of interest" description="Disordered" evidence="1">
    <location>
        <begin position="198"/>
        <end position="227"/>
    </location>
</feature>
<keyword evidence="3" id="KW-1185">Reference proteome</keyword>
<dbReference type="RefSeq" id="WP_202999472.1">
    <property type="nucleotide sequence ID" value="NZ_JADWYU010000085.1"/>
</dbReference>
<sequence>MDISTALAADLAALTESLDEPGADISQTLRKIAADTKIAVRSYLGLSVILSVAGRRLTFTALEEDTEPEDIRSSLRMSLPPDVPAPEDPAATISLILFAAAPGAFLGLATDLSWLAGDGGGLGAIGFVLDEDLAVPHDPAAPSGLKILSTIDQAIGVLIGQGDTPEQARQRLEMLATDTGIDRPTAADVILAELDRPSWTDLGAGDGRPARAHGPGGELPTRSPRDP</sequence>
<dbReference type="Proteomes" id="UP000604475">
    <property type="component" value="Unassembled WGS sequence"/>
</dbReference>
<dbReference type="EMBL" id="JAEACQ010000242">
    <property type="protein sequence ID" value="MBL7630085.1"/>
    <property type="molecule type" value="Genomic_DNA"/>
</dbReference>
<proteinExistence type="predicted"/>
<reference evidence="2" key="1">
    <citation type="submission" date="2020-12" db="EMBL/GenBank/DDBJ databases">
        <title>Genomic characterization of non-nitrogen-fixing Frankia strains.</title>
        <authorList>
            <person name="Carlos-Shanley C."/>
            <person name="Guerra T."/>
            <person name="Hahn D."/>
        </authorList>
    </citation>
    <scope>NUCLEOTIDE SEQUENCE</scope>
    <source>
        <strain evidence="2">CN6</strain>
    </source>
</reference>
<gene>
    <name evidence="2" type="ORF">I7412_23530</name>
</gene>
<comment type="caution">
    <text evidence="2">The sequence shown here is derived from an EMBL/GenBank/DDBJ whole genome shotgun (WGS) entry which is preliminary data.</text>
</comment>
<evidence type="ECO:0000256" key="1">
    <source>
        <dbReference type="SAM" id="MobiDB-lite"/>
    </source>
</evidence>
<evidence type="ECO:0000313" key="2">
    <source>
        <dbReference type="EMBL" id="MBL7630085.1"/>
    </source>
</evidence>
<organism evidence="2 3">
    <name type="scientific">Frankia nepalensis</name>
    <dbReference type="NCBI Taxonomy" id="1836974"/>
    <lineage>
        <taxon>Bacteria</taxon>
        <taxon>Bacillati</taxon>
        <taxon>Actinomycetota</taxon>
        <taxon>Actinomycetes</taxon>
        <taxon>Frankiales</taxon>
        <taxon>Frankiaceae</taxon>
        <taxon>Frankia</taxon>
    </lineage>
</organism>
<protein>
    <submittedName>
        <fullName evidence="2">ANTAR domain-containing protein</fullName>
    </submittedName>
</protein>
<evidence type="ECO:0000313" key="3">
    <source>
        <dbReference type="Proteomes" id="UP000604475"/>
    </source>
</evidence>
<name>A0A937RJG8_9ACTN</name>